<dbReference type="SUPFAM" id="SSF52788">
    <property type="entry name" value="Phosphotyrosine protein phosphatases I"/>
    <property type="match status" value="1"/>
</dbReference>
<dbReference type="PRINTS" id="PR00719">
    <property type="entry name" value="LMWPTPASE"/>
</dbReference>
<name>A0A7K3WEX2_9ACTN</name>
<dbReference type="SMART" id="SM00226">
    <property type="entry name" value="LMWPc"/>
    <property type="match status" value="1"/>
</dbReference>
<dbReference type="InterPro" id="IPR036196">
    <property type="entry name" value="Ptyr_pPase_sf"/>
</dbReference>
<feature type="region of interest" description="Disordered" evidence="5">
    <location>
        <begin position="140"/>
        <end position="160"/>
    </location>
</feature>
<proteinExistence type="inferred from homology"/>
<evidence type="ECO:0000256" key="2">
    <source>
        <dbReference type="ARBA" id="ARBA00022801"/>
    </source>
</evidence>
<protein>
    <recommendedName>
        <fullName evidence="6">Phosphotyrosine protein phosphatase I domain-containing protein</fullName>
    </recommendedName>
</protein>
<evidence type="ECO:0000313" key="7">
    <source>
        <dbReference type="EMBL" id="NEL55041.1"/>
    </source>
</evidence>
<accession>A0A7K3WEX2</accession>
<feature type="domain" description="Phosphotyrosine protein phosphatase I" evidence="6">
    <location>
        <begin position="1"/>
        <end position="183"/>
    </location>
</feature>
<dbReference type="InterPro" id="IPR050438">
    <property type="entry name" value="LMW_PTPase"/>
</dbReference>
<dbReference type="RefSeq" id="WP_152729429.1">
    <property type="nucleotide sequence ID" value="NZ_JAABOZ010000003.1"/>
</dbReference>
<dbReference type="PANTHER" id="PTHR11717">
    <property type="entry name" value="LOW MOLECULAR WEIGHT PROTEIN TYROSINE PHOSPHATASE"/>
    <property type="match status" value="1"/>
</dbReference>
<dbReference type="InterPro" id="IPR013830">
    <property type="entry name" value="SGNH_hydro"/>
</dbReference>
<dbReference type="Proteomes" id="UP000470470">
    <property type="component" value="Unassembled WGS sequence"/>
</dbReference>
<comment type="similarity">
    <text evidence="1">Belongs to the low molecular weight phosphotyrosine protein phosphatase family.</text>
</comment>
<feature type="active site" description="Nucleophile" evidence="4">
    <location>
        <position position="7"/>
    </location>
</feature>
<dbReference type="SUPFAM" id="SSF52266">
    <property type="entry name" value="SGNH hydrolase"/>
    <property type="match status" value="1"/>
</dbReference>
<dbReference type="InterPro" id="IPR036514">
    <property type="entry name" value="SGNH_hydro_sf"/>
</dbReference>
<keyword evidence="3" id="KW-0904">Protein phosphatase</keyword>
<dbReference type="InterPro" id="IPR017867">
    <property type="entry name" value="Tyr_phospatase_low_mol_wt"/>
</dbReference>
<dbReference type="GO" id="GO:0004725">
    <property type="term" value="F:protein tyrosine phosphatase activity"/>
    <property type="evidence" value="ECO:0007669"/>
    <property type="project" value="InterPro"/>
</dbReference>
<evidence type="ECO:0000313" key="8">
    <source>
        <dbReference type="Proteomes" id="UP000470470"/>
    </source>
</evidence>
<evidence type="ECO:0000259" key="6">
    <source>
        <dbReference type="SMART" id="SM00226"/>
    </source>
</evidence>
<evidence type="ECO:0000256" key="3">
    <source>
        <dbReference type="ARBA" id="ARBA00022912"/>
    </source>
</evidence>
<reference evidence="7 8" key="1">
    <citation type="submission" date="2020-02" db="EMBL/GenBank/DDBJ databases">
        <title>The whole genome sequence of CPCC 205119.</title>
        <authorList>
            <person name="Jiang Z."/>
        </authorList>
    </citation>
    <scope>NUCLEOTIDE SEQUENCE [LARGE SCALE GENOMIC DNA]</scope>
    <source>
        <strain evidence="7 8">CPCC 205119</strain>
    </source>
</reference>
<dbReference type="Pfam" id="PF01451">
    <property type="entry name" value="LMWPc"/>
    <property type="match status" value="1"/>
</dbReference>
<dbReference type="PANTHER" id="PTHR11717:SF31">
    <property type="entry name" value="LOW MOLECULAR WEIGHT PROTEIN-TYROSINE-PHOSPHATASE ETP-RELATED"/>
    <property type="match status" value="1"/>
</dbReference>
<feature type="compositionally biased region" description="Low complexity" evidence="5">
    <location>
        <begin position="244"/>
        <end position="261"/>
    </location>
</feature>
<dbReference type="Gene3D" id="3.40.50.2300">
    <property type="match status" value="1"/>
</dbReference>
<dbReference type="CDD" id="cd00229">
    <property type="entry name" value="SGNH_hydrolase"/>
    <property type="match status" value="1"/>
</dbReference>
<feature type="compositionally biased region" description="Pro residues" evidence="5">
    <location>
        <begin position="262"/>
        <end position="271"/>
    </location>
</feature>
<dbReference type="Gene3D" id="3.40.50.1110">
    <property type="entry name" value="SGNH hydrolase"/>
    <property type="match status" value="1"/>
</dbReference>
<organism evidence="7 8">
    <name type="scientific">Goekera deserti</name>
    <dbReference type="NCBI Taxonomy" id="2497753"/>
    <lineage>
        <taxon>Bacteria</taxon>
        <taxon>Bacillati</taxon>
        <taxon>Actinomycetota</taxon>
        <taxon>Actinomycetes</taxon>
        <taxon>Geodermatophilales</taxon>
        <taxon>Geodermatophilaceae</taxon>
        <taxon>Goekera</taxon>
    </lineage>
</organism>
<evidence type="ECO:0000256" key="5">
    <source>
        <dbReference type="SAM" id="MobiDB-lite"/>
    </source>
</evidence>
<dbReference type="AlphaFoldDB" id="A0A7K3WEX2"/>
<feature type="region of interest" description="Disordered" evidence="5">
    <location>
        <begin position="244"/>
        <end position="271"/>
    </location>
</feature>
<dbReference type="InterPro" id="IPR023485">
    <property type="entry name" value="Ptyr_pPase"/>
</dbReference>
<evidence type="ECO:0000256" key="4">
    <source>
        <dbReference type="PIRSR" id="PIRSR617867-1"/>
    </source>
</evidence>
<keyword evidence="8" id="KW-1185">Reference proteome</keyword>
<gene>
    <name evidence="7" type="ORF">G1H19_13650</name>
</gene>
<comment type="caution">
    <text evidence="7">The sequence shown here is derived from an EMBL/GenBank/DDBJ whole genome shotgun (WGS) entry which is preliminary data.</text>
</comment>
<dbReference type="EMBL" id="JAAGWK010000019">
    <property type="protein sequence ID" value="NEL55041.1"/>
    <property type="molecule type" value="Genomic_DNA"/>
</dbReference>
<evidence type="ECO:0000256" key="1">
    <source>
        <dbReference type="ARBA" id="ARBA00011063"/>
    </source>
</evidence>
<keyword evidence="2" id="KW-0378">Hydrolase</keyword>
<feature type="active site" description="Nucleophile" evidence="4">
    <location>
        <position position="13"/>
    </location>
</feature>
<sequence>MDLLFVCTGNACRSPLAERLLRGWQQRWPTDGDLLEVVSAGTGATAGRPMDADSARALTELGGDATDFASRRLDVRDVARAGLVLTMTRDQRRTVLASVPMALKRTFTVLEAAALVPLADLSGLEQLPLRQRPRALALRLSAARSRRSESRDDDVPDPIGRPFAVHQEVAAQIATALRVLERALLQPGAHAPPIEGASAQPVTALPRPLAELVDDRAGRVGWRVGALVAALVVLLIAGTTLLTRPSTPTSAETAPRTTAPAPSAPPLSLPLPPDPQLMVLGDATTHGVGAQPQSAGWAYEVAVMLGWRTEVHGYPGSGFTTATDINPRTFAQRIADLATRPFVPNVLVLQGGALDAGATAAAISDGVLATVMAARAAWPGVQVVVLGIVSPQPLADELSAVNEAERRGAEAAGVPFVDPVAGGWFTRDSSFRFTASDGEHLNNPGHARVAELFTAALTRLVAAG</sequence>
<dbReference type="Pfam" id="PF13472">
    <property type="entry name" value="Lipase_GDSL_2"/>
    <property type="match status" value="1"/>
</dbReference>